<proteinExistence type="inferred from homology"/>
<dbReference type="InterPro" id="IPR000194">
    <property type="entry name" value="ATPase_F1/V1/A1_a/bsu_nucl-bd"/>
</dbReference>
<name>A0A842I7C1_9RHOB</name>
<dbReference type="PIRSF" id="PIRSF039072">
    <property type="entry name" value="ATPase_subunit_beta"/>
    <property type="match status" value="1"/>
</dbReference>
<keyword evidence="7 12" id="KW-1278">Translocase</keyword>
<dbReference type="HAMAP" id="MF_01347">
    <property type="entry name" value="ATP_synth_beta_bact"/>
    <property type="match status" value="1"/>
</dbReference>
<keyword evidence="9 12" id="KW-0472">Membrane</keyword>
<dbReference type="CDD" id="cd18110">
    <property type="entry name" value="ATP-synt_F1_beta_C"/>
    <property type="match status" value="1"/>
</dbReference>
<evidence type="ECO:0000256" key="8">
    <source>
        <dbReference type="ARBA" id="ARBA00023065"/>
    </source>
</evidence>
<keyword evidence="5 12" id="KW-0375">Hydrogen ion transport</keyword>
<evidence type="ECO:0000256" key="10">
    <source>
        <dbReference type="ARBA" id="ARBA00023196"/>
    </source>
</evidence>
<dbReference type="AlphaFoldDB" id="A0A842I7C1"/>
<dbReference type="EC" id="7.1.2.2" evidence="12"/>
<comment type="function">
    <text evidence="12">Produces ATP from ADP in the presence of a proton gradient across the membrane. The catalytic sites are hosted primarily by the beta subunits.</text>
</comment>
<dbReference type="InterPro" id="IPR036121">
    <property type="entry name" value="ATPase_F1/V1/A1_a/bsu_N_sf"/>
</dbReference>
<dbReference type="InterPro" id="IPR055190">
    <property type="entry name" value="ATP-synt_VA_C"/>
</dbReference>
<dbReference type="EMBL" id="JACLQD010000001">
    <property type="protein sequence ID" value="MBC2834878.1"/>
    <property type="molecule type" value="Genomic_DNA"/>
</dbReference>
<dbReference type="GO" id="GO:0046933">
    <property type="term" value="F:proton-transporting ATP synthase activity, rotational mechanism"/>
    <property type="evidence" value="ECO:0007669"/>
    <property type="project" value="UniProtKB-UniRule"/>
</dbReference>
<evidence type="ECO:0000313" key="15">
    <source>
        <dbReference type="Proteomes" id="UP000555411"/>
    </source>
</evidence>
<dbReference type="GO" id="GO:0005524">
    <property type="term" value="F:ATP binding"/>
    <property type="evidence" value="ECO:0007669"/>
    <property type="project" value="UniProtKB-UniRule"/>
</dbReference>
<comment type="caution">
    <text evidence="14">The sequence shown here is derived from an EMBL/GenBank/DDBJ whole genome shotgun (WGS) entry which is preliminary data.</text>
</comment>
<dbReference type="InterPro" id="IPR050053">
    <property type="entry name" value="ATPase_alpha/beta_chains"/>
</dbReference>
<dbReference type="Pfam" id="PF22919">
    <property type="entry name" value="ATP-synt_VA_C"/>
    <property type="match status" value="1"/>
</dbReference>
<dbReference type="FunFam" id="3.40.50.300:FF:000026">
    <property type="entry name" value="ATP synthase subunit beta"/>
    <property type="match status" value="1"/>
</dbReference>
<comment type="subcellular location">
    <subcellularLocation>
        <location evidence="12">Cell membrane</location>
        <topology evidence="12">Peripheral membrane protein</topology>
    </subcellularLocation>
    <subcellularLocation>
        <location evidence="1">Membrane</location>
    </subcellularLocation>
</comment>
<dbReference type="Pfam" id="PF00006">
    <property type="entry name" value="ATP-synt_ab"/>
    <property type="match status" value="1"/>
</dbReference>
<sequence>MAKAPKAAAAAGKVTQVIGAVVDVQFEGALPAILNALETVNNGKRLVLEVAQHLGENTVRTIAMDATEGLVRGAPVKDLGAPISVPVGDATLGRILNVIGEPVDEKGPVNATEYRPIHQKAPSFSEQATESQVLVTGIKVIDLLAPYAKGGKIGLFGGAGVGKTVLIMELINNIAKVHSGYSVFAGVGERTREGNDLYHEMMESGVIKVDNLTESKVALVYGQMNEPPGARARVALTGLTLAEQFRDQSGTDVLFFVDNIFRFTQAGSEVSALLGRIPSAVGYQPTLATDMGALQERITSTKAGSITSVQAIYVPADDLTDPAPATSFAHLDATTVLSRAISELGIYPAVDPLDSTSRLLDPAVIGDEHYQVARSVQGILQRYKSLQDIIAILGMDELSEEDKLTVARARKIQRFLSQPFDVAKVFTGSDGVQVPLEKTIASFKAVVNGEYDHLPEAAFYMVGDIEEVVAKAQRLAAAAA</sequence>
<dbReference type="FunFam" id="1.10.1140.10:FF:000001">
    <property type="entry name" value="ATP synthase subunit beta"/>
    <property type="match status" value="1"/>
</dbReference>
<keyword evidence="8 12" id="KW-0406">Ion transport</keyword>
<evidence type="ECO:0000256" key="9">
    <source>
        <dbReference type="ARBA" id="ARBA00023136"/>
    </source>
</evidence>
<evidence type="ECO:0000256" key="1">
    <source>
        <dbReference type="ARBA" id="ARBA00004370"/>
    </source>
</evidence>
<feature type="domain" description="AAA+ ATPase" evidence="13">
    <location>
        <begin position="149"/>
        <end position="420"/>
    </location>
</feature>
<dbReference type="CDD" id="cd01133">
    <property type="entry name" value="F1-ATPase_beta_CD"/>
    <property type="match status" value="1"/>
</dbReference>
<dbReference type="SMART" id="SM00382">
    <property type="entry name" value="AAA"/>
    <property type="match status" value="1"/>
</dbReference>
<protein>
    <recommendedName>
        <fullName evidence="12">ATP synthase subunit beta</fullName>
        <ecNumber evidence="12">7.1.2.2</ecNumber>
    </recommendedName>
    <alternativeName>
        <fullName evidence="12">ATP synthase F1 sector subunit beta</fullName>
    </alternativeName>
    <alternativeName>
        <fullName evidence="12">F-ATPase subunit beta</fullName>
    </alternativeName>
</protein>
<evidence type="ECO:0000256" key="2">
    <source>
        <dbReference type="ARBA" id="ARBA00008936"/>
    </source>
</evidence>
<dbReference type="PANTHER" id="PTHR15184">
    <property type="entry name" value="ATP SYNTHASE"/>
    <property type="match status" value="1"/>
</dbReference>
<keyword evidence="3 12" id="KW-0813">Transport</keyword>
<organism evidence="14 15">
    <name type="scientific">Paragemmobacter straminiformis</name>
    <dbReference type="NCBI Taxonomy" id="2045119"/>
    <lineage>
        <taxon>Bacteria</taxon>
        <taxon>Pseudomonadati</taxon>
        <taxon>Pseudomonadota</taxon>
        <taxon>Alphaproteobacteria</taxon>
        <taxon>Rhodobacterales</taxon>
        <taxon>Paracoccaceae</taxon>
        <taxon>Paragemmobacter</taxon>
    </lineage>
</organism>
<gene>
    <name evidence="12 14" type="primary">atpD</name>
    <name evidence="14" type="ORF">H7F16_05120</name>
</gene>
<evidence type="ECO:0000256" key="7">
    <source>
        <dbReference type="ARBA" id="ARBA00022967"/>
    </source>
</evidence>
<dbReference type="SUPFAM" id="SSF47917">
    <property type="entry name" value="C-terminal domain of alpha and beta subunits of F1 ATP synthase"/>
    <property type="match status" value="1"/>
</dbReference>
<dbReference type="InterPro" id="IPR004100">
    <property type="entry name" value="ATPase_F1/V1/A1_a/bsu_N"/>
</dbReference>
<dbReference type="InterPro" id="IPR020003">
    <property type="entry name" value="ATPase_a/bsu_AS"/>
</dbReference>
<dbReference type="GO" id="GO:0005886">
    <property type="term" value="C:plasma membrane"/>
    <property type="evidence" value="ECO:0007669"/>
    <property type="project" value="UniProtKB-SubCell"/>
</dbReference>
<keyword evidence="12" id="KW-1003">Cell membrane</keyword>
<dbReference type="RefSeq" id="WP_185796444.1">
    <property type="nucleotide sequence ID" value="NZ_JACLQD010000001.1"/>
</dbReference>
<feature type="binding site" evidence="12">
    <location>
        <begin position="157"/>
        <end position="164"/>
    </location>
    <ligand>
        <name>ATP</name>
        <dbReference type="ChEBI" id="CHEBI:30616"/>
    </ligand>
</feature>
<dbReference type="FunFam" id="2.40.10.170:FF:000004">
    <property type="entry name" value="ATP synthase subunit beta"/>
    <property type="match status" value="1"/>
</dbReference>
<keyword evidence="15" id="KW-1185">Reference proteome</keyword>
<dbReference type="InterPro" id="IPR005722">
    <property type="entry name" value="ATP_synth_F1_bsu"/>
</dbReference>
<comment type="catalytic activity">
    <reaction evidence="12">
        <text>ATP + H2O + 4 H(+)(in) = ADP + phosphate + 5 H(+)(out)</text>
        <dbReference type="Rhea" id="RHEA:57720"/>
        <dbReference type="ChEBI" id="CHEBI:15377"/>
        <dbReference type="ChEBI" id="CHEBI:15378"/>
        <dbReference type="ChEBI" id="CHEBI:30616"/>
        <dbReference type="ChEBI" id="CHEBI:43474"/>
        <dbReference type="ChEBI" id="CHEBI:456216"/>
        <dbReference type="EC" id="7.1.2.2"/>
    </reaction>
</comment>
<dbReference type="SUPFAM" id="SSF52540">
    <property type="entry name" value="P-loop containing nucleoside triphosphate hydrolases"/>
    <property type="match status" value="1"/>
</dbReference>
<evidence type="ECO:0000256" key="6">
    <source>
        <dbReference type="ARBA" id="ARBA00022840"/>
    </source>
</evidence>
<evidence type="ECO:0000256" key="12">
    <source>
        <dbReference type="HAMAP-Rule" id="MF_01347"/>
    </source>
</evidence>
<evidence type="ECO:0000256" key="11">
    <source>
        <dbReference type="ARBA" id="ARBA00023310"/>
    </source>
</evidence>
<dbReference type="Pfam" id="PF02874">
    <property type="entry name" value="ATP-synt_ab_N"/>
    <property type="match status" value="1"/>
</dbReference>
<evidence type="ECO:0000256" key="4">
    <source>
        <dbReference type="ARBA" id="ARBA00022741"/>
    </source>
</evidence>
<dbReference type="InterPro" id="IPR024034">
    <property type="entry name" value="ATPase_F1/V1_b/a_C"/>
</dbReference>
<dbReference type="CDD" id="cd18115">
    <property type="entry name" value="ATP-synt_F1_beta_N"/>
    <property type="match status" value="1"/>
</dbReference>
<dbReference type="Gene3D" id="1.10.1140.10">
    <property type="entry name" value="Bovine Mitochondrial F1-atpase, Atp Synthase Beta Chain, Chain D, domain 3"/>
    <property type="match status" value="1"/>
</dbReference>
<dbReference type="Gene3D" id="2.40.10.170">
    <property type="match status" value="1"/>
</dbReference>
<accession>A0A842I7C1</accession>
<comment type="similarity">
    <text evidence="2 12">Belongs to the ATPase alpha/beta chains family.</text>
</comment>
<dbReference type="InterPro" id="IPR003593">
    <property type="entry name" value="AAA+_ATPase"/>
</dbReference>
<keyword evidence="11 12" id="KW-0066">ATP synthesis</keyword>
<keyword evidence="4 12" id="KW-0547">Nucleotide-binding</keyword>
<evidence type="ECO:0000313" key="14">
    <source>
        <dbReference type="EMBL" id="MBC2834878.1"/>
    </source>
</evidence>
<evidence type="ECO:0000259" key="13">
    <source>
        <dbReference type="SMART" id="SM00382"/>
    </source>
</evidence>
<keyword evidence="6 12" id="KW-0067">ATP-binding</keyword>
<keyword evidence="10 12" id="KW-0139">CF(1)</keyword>
<reference evidence="14 15" key="1">
    <citation type="journal article" date="2017" name="Int. J. Syst. Evol. Microbiol.">
        <title>Gemmobacter straminiformis sp. nov., isolated from an artificial fountain.</title>
        <authorList>
            <person name="Kang J.Y."/>
            <person name="Kim M.J."/>
            <person name="Chun J."/>
            <person name="Son K.P."/>
            <person name="Jahng K.Y."/>
        </authorList>
    </citation>
    <scope>NUCLEOTIDE SEQUENCE [LARGE SCALE GENOMIC DNA]</scope>
    <source>
        <strain evidence="14 15">CAM-8</strain>
    </source>
</reference>
<dbReference type="PANTHER" id="PTHR15184:SF71">
    <property type="entry name" value="ATP SYNTHASE SUBUNIT BETA, MITOCHONDRIAL"/>
    <property type="match status" value="1"/>
</dbReference>
<evidence type="ECO:0000256" key="5">
    <source>
        <dbReference type="ARBA" id="ARBA00022781"/>
    </source>
</evidence>
<evidence type="ECO:0000256" key="3">
    <source>
        <dbReference type="ARBA" id="ARBA00022448"/>
    </source>
</evidence>
<dbReference type="InterPro" id="IPR027417">
    <property type="entry name" value="P-loop_NTPase"/>
</dbReference>
<dbReference type="PROSITE" id="PS00152">
    <property type="entry name" value="ATPASE_ALPHA_BETA"/>
    <property type="match status" value="1"/>
</dbReference>
<dbReference type="Gene3D" id="3.40.50.300">
    <property type="entry name" value="P-loop containing nucleotide triphosphate hydrolases"/>
    <property type="match status" value="1"/>
</dbReference>
<dbReference type="GO" id="GO:0045259">
    <property type="term" value="C:proton-transporting ATP synthase complex"/>
    <property type="evidence" value="ECO:0007669"/>
    <property type="project" value="UniProtKB-KW"/>
</dbReference>
<dbReference type="NCBIfam" id="TIGR01039">
    <property type="entry name" value="atpD"/>
    <property type="match status" value="1"/>
</dbReference>
<dbReference type="Proteomes" id="UP000555411">
    <property type="component" value="Unassembled WGS sequence"/>
</dbReference>
<dbReference type="SUPFAM" id="SSF50615">
    <property type="entry name" value="N-terminal domain of alpha and beta subunits of F1 ATP synthase"/>
    <property type="match status" value="1"/>
</dbReference>